<gene>
    <name evidence="2" type="ORF">SOIL9_37850</name>
</gene>
<dbReference type="KEGG" id="gms:SOIL9_37850"/>
<dbReference type="RefSeq" id="WP_162668574.1">
    <property type="nucleotide sequence ID" value="NZ_LR593886.1"/>
</dbReference>
<reference evidence="2 3" key="1">
    <citation type="submission" date="2019-05" db="EMBL/GenBank/DDBJ databases">
        <authorList>
            <consortium name="Science for Life Laboratories"/>
        </authorList>
    </citation>
    <scope>NUCLEOTIDE SEQUENCE [LARGE SCALE GENOMIC DNA]</scope>
    <source>
        <strain evidence="2">Soil9</strain>
    </source>
</reference>
<evidence type="ECO:0000313" key="2">
    <source>
        <dbReference type="EMBL" id="VTR93929.1"/>
    </source>
</evidence>
<protein>
    <recommendedName>
        <fullName evidence="1">DUF6891 domain-containing protein</fullName>
    </recommendedName>
</protein>
<accession>A0A6P2CYE6</accession>
<organism evidence="2 3">
    <name type="scientific">Gemmata massiliana</name>
    <dbReference type="NCBI Taxonomy" id="1210884"/>
    <lineage>
        <taxon>Bacteria</taxon>
        <taxon>Pseudomonadati</taxon>
        <taxon>Planctomycetota</taxon>
        <taxon>Planctomycetia</taxon>
        <taxon>Gemmatales</taxon>
        <taxon>Gemmataceae</taxon>
        <taxon>Gemmata</taxon>
    </lineage>
</organism>
<dbReference type="Proteomes" id="UP000464178">
    <property type="component" value="Chromosome"/>
</dbReference>
<keyword evidence="3" id="KW-1185">Reference proteome</keyword>
<name>A0A6P2CYE6_9BACT</name>
<sequence>MTAENKKFDDAVEYMRDQIRQQIAAGFDEIDRITESAIEVAAVDGVDTTSLEPIAKRFTHELLEEHFRTQSEWPDRTDCDRLDEAFDELEEKGIVCRQNFACCGTCGSAEIWDEMRATRDRGKTVRGYAFYHMQDTDSAVDGGGLYLGYGATEEGEEAALTVARDVISVLNAHGLETDWNGNWNTRIGVSLDWKRRRPVIRFGCHQPSRGLLDDIE</sequence>
<dbReference type="InterPro" id="IPR054186">
    <property type="entry name" value="DUF6891"/>
</dbReference>
<dbReference type="EMBL" id="LR593886">
    <property type="protein sequence ID" value="VTR93929.1"/>
    <property type="molecule type" value="Genomic_DNA"/>
</dbReference>
<evidence type="ECO:0000313" key="3">
    <source>
        <dbReference type="Proteomes" id="UP000464178"/>
    </source>
</evidence>
<dbReference type="Pfam" id="PF21831">
    <property type="entry name" value="DUF6891"/>
    <property type="match status" value="1"/>
</dbReference>
<evidence type="ECO:0000259" key="1">
    <source>
        <dbReference type="Pfam" id="PF21831"/>
    </source>
</evidence>
<feature type="domain" description="DUF6891" evidence="1">
    <location>
        <begin position="11"/>
        <end position="197"/>
    </location>
</feature>
<proteinExistence type="predicted"/>
<dbReference type="AlphaFoldDB" id="A0A6P2CYE6"/>